<comment type="cofactor">
    <cofactor evidence="1">
        <name>Zn(2+)</name>
        <dbReference type="ChEBI" id="CHEBI:29105"/>
    </cofactor>
</comment>
<keyword evidence="6 8" id="KW-0456">Lyase</keyword>
<keyword evidence="4" id="KW-0479">Metal-binding</keyword>
<dbReference type="PROSITE" id="PS00705">
    <property type="entry name" value="PROK_CO2_ANHYDRASE_2"/>
    <property type="match status" value="1"/>
</dbReference>
<dbReference type="InterPro" id="IPR015892">
    <property type="entry name" value="Carbonic_anhydrase_CS"/>
</dbReference>
<evidence type="ECO:0000256" key="7">
    <source>
        <dbReference type="ARBA" id="ARBA00048348"/>
    </source>
</evidence>
<dbReference type="EC" id="4.2.1.1" evidence="3 8"/>
<dbReference type="PANTHER" id="PTHR11002">
    <property type="entry name" value="CARBONIC ANHYDRASE"/>
    <property type="match status" value="1"/>
</dbReference>
<comment type="similarity">
    <text evidence="2 8">Belongs to the beta-class carbonic anhydrase family.</text>
</comment>
<evidence type="ECO:0000313" key="9">
    <source>
        <dbReference type="EMBL" id="KAL0635669.1"/>
    </source>
</evidence>
<evidence type="ECO:0000256" key="5">
    <source>
        <dbReference type="ARBA" id="ARBA00022833"/>
    </source>
</evidence>
<name>A0ABR3GI96_9PEZI</name>
<dbReference type="SMART" id="SM00947">
    <property type="entry name" value="Pro_CA"/>
    <property type="match status" value="1"/>
</dbReference>
<evidence type="ECO:0000256" key="2">
    <source>
        <dbReference type="ARBA" id="ARBA00006217"/>
    </source>
</evidence>
<sequence>MSNDPTIFRFTDGDSINSLISRNKAWSQRLSALRPGLFPSLANGQHPQILWIGCSDSRVPETSVLDLLPGEVFVHRNIANLVPIGDLSSLSVIQYAVEILQVKHVIVCGHTGCGGIMAALGQKKHGLVDAWLQNIRDVRAAHKAELAAITDPAKRVERLVELNVIAQVNSVKRNESVAEAISERGLEVHGFVYDVGKGAVKLMECPADANAEIYALKG</sequence>
<dbReference type="CDD" id="cd00883">
    <property type="entry name" value="beta_CA_cladeA"/>
    <property type="match status" value="1"/>
</dbReference>
<dbReference type="InterPro" id="IPR036874">
    <property type="entry name" value="Carbonic_anhydrase_sf"/>
</dbReference>
<comment type="catalytic activity">
    <reaction evidence="7 8">
        <text>hydrogencarbonate + H(+) = CO2 + H2O</text>
        <dbReference type="Rhea" id="RHEA:10748"/>
        <dbReference type="ChEBI" id="CHEBI:15377"/>
        <dbReference type="ChEBI" id="CHEBI:15378"/>
        <dbReference type="ChEBI" id="CHEBI:16526"/>
        <dbReference type="ChEBI" id="CHEBI:17544"/>
        <dbReference type="EC" id="4.2.1.1"/>
    </reaction>
</comment>
<dbReference type="Pfam" id="PF00484">
    <property type="entry name" value="Pro_CA"/>
    <property type="match status" value="1"/>
</dbReference>
<evidence type="ECO:0000256" key="1">
    <source>
        <dbReference type="ARBA" id="ARBA00001947"/>
    </source>
</evidence>
<dbReference type="SUPFAM" id="SSF53056">
    <property type="entry name" value="beta-carbonic anhydrase, cab"/>
    <property type="match status" value="1"/>
</dbReference>
<evidence type="ECO:0000256" key="8">
    <source>
        <dbReference type="RuleBase" id="RU003956"/>
    </source>
</evidence>
<dbReference type="EMBL" id="JBBBZM010000065">
    <property type="protein sequence ID" value="KAL0635669.1"/>
    <property type="molecule type" value="Genomic_DNA"/>
</dbReference>
<comment type="caution">
    <text evidence="9">The sequence shown here is derived from an EMBL/GenBank/DDBJ whole genome shotgun (WGS) entry which is preliminary data.</text>
</comment>
<proteinExistence type="inferred from homology"/>
<dbReference type="Gene3D" id="3.40.1050.10">
    <property type="entry name" value="Carbonic anhydrase"/>
    <property type="match status" value="1"/>
</dbReference>
<dbReference type="InterPro" id="IPR001765">
    <property type="entry name" value="Carbonic_anhydrase"/>
</dbReference>
<reference evidence="9 10" key="1">
    <citation type="submission" date="2024-02" db="EMBL/GenBank/DDBJ databases">
        <title>Discinaceae phylogenomics.</title>
        <authorList>
            <person name="Dirks A.C."/>
            <person name="James T.Y."/>
        </authorList>
    </citation>
    <scope>NUCLEOTIDE SEQUENCE [LARGE SCALE GENOMIC DNA]</scope>
    <source>
        <strain evidence="9 10">ACD0624</strain>
    </source>
</reference>
<evidence type="ECO:0000256" key="4">
    <source>
        <dbReference type="ARBA" id="ARBA00022723"/>
    </source>
</evidence>
<evidence type="ECO:0000313" key="10">
    <source>
        <dbReference type="Proteomes" id="UP001447188"/>
    </source>
</evidence>
<evidence type="ECO:0000256" key="6">
    <source>
        <dbReference type="ARBA" id="ARBA00023239"/>
    </source>
</evidence>
<comment type="function">
    <text evidence="8">Reversible hydration of carbon dioxide.</text>
</comment>
<gene>
    <name evidence="9" type="ORF">Q9L58_005395</name>
</gene>
<accession>A0ABR3GI96</accession>
<organism evidence="9 10">
    <name type="scientific">Discina gigas</name>
    <dbReference type="NCBI Taxonomy" id="1032678"/>
    <lineage>
        <taxon>Eukaryota</taxon>
        <taxon>Fungi</taxon>
        <taxon>Dikarya</taxon>
        <taxon>Ascomycota</taxon>
        <taxon>Pezizomycotina</taxon>
        <taxon>Pezizomycetes</taxon>
        <taxon>Pezizales</taxon>
        <taxon>Discinaceae</taxon>
        <taxon>Discina</taxon>
    </lineage>
</organism>
<dbReference type="Proteomes" id="UP001447188">
    <property type="component" value="Unassembled WGS sequence"/>
</dbReference>
<keyword evidence="5 8" id="KW-0862">Zinc</keyword>
<dbReference type="PANTHER" id="PTHR11002:SF76">
    <property type="entry name" value="CARBONIC ANHYDRASE"/>
    <property type="match status" value="1"/>
</dbReference>
<protein>
    <recommendedName>
        <fullName evidence="3 8">Carbonic anhydrase</fullName>
        <ecNumber evidence="3 8">4.2.1.1</ecNumber>
    </recommendedName>
    <alternativeName>
        <fullName evidence="8">Carbonate dehydratase</fullName>
    </alternativeName>
</protein>
<evidence type="ECO:0000256" key="3">
    <source>
        <dbReference type="ARBA" id="ARBA00012925"/>
    </source>
</evidence>
<keyword evidence="10" id="KW-1185">Reference proteome</keyword>